<feature type="region of interest" description="Disordered" evidence="1">
    <location>
        <begin position="9"/>
        <end position="36"/>
    </location>
</feature>
<reference evidence="2" key="2">
    <citation type="submission" date="2020-09" db="EMBL/GenBank/DDBJ databases">
        <authorList>
            <person name="Sun Q."/>
            <person name="Ohkuma M."/>
        </authorList>
    </citation>
    <scope>NUCLEOTIDE SEQUENCE</scope>
    <source>
        <strain evidence="2">JCM 5016</strain>
    </source>
</reference>
<organism evidence="2 3">
    <name type="scientific">Streptomyces echinoruber</name>
    <dbReference type="NCBI Taxonomy" id="68898"/>
    <lineage>
        <taxon>Bacteria</taxon>
        <taxon>Bacillati</taxon>
        <taxon>Actinomycetota</taxon>
        <taxon>Actinomycetes</taxon>
        <taxon>Kitasatosporales</taxon>
        <taxon>Streptomycetaceae</taxon>
        <taxon>Streptomyces</taxon>
    </lineage>
</organism>
<gene>
    <name evidence="2" type="ORF">GCM10010389_55690</name>
</gene>
<dbReference type="EMBL" id="BMWH01000029">
    <property type="protein sequence ID" value="GHA09411.1"/>
    <property type="molecule type" value="Genomic_DNA"/>
</dbReference>
<evidence type="ECO:0000313" key="2">
    <source>
        <dbReference type="EMBL" id="GHA09411.1"/>
    </source>
</evidence>
<protein>
    <submittedName>
        <fullName evidence="2">Uncharacterized protein</fullName>
    </submittedName>
</protein>
<dbReference type="AlphaFoldDB" id="A0A918RSC5"/>
<dbReference type="Proteomes" id="UP000623010">
    <property type="component" value="Unassembled WGS sequence"/>
</dbReference>
<name>A0A918RSC5_9ACTN</name>
<accession>A0A918RSC5</accession>
<feature type="compositionally biased region" description="Acidic residues" evidence="1">
    <location>
        <begin position="20"/>
        <end position="30"/>
    </location>
</feature>
<proteinExistence type="predicted"/>
<reference evidence="2" key="1">
    <citation type="journal article" date="2014" name="Int. J. Syst. Evol. Microbiol.">
        <title>Complete genome sequence of Corynebacterium casei LMG S-19264T (=DSM 44701T), isolated from a smear-ripened cheese.</title>
        <authorList>
            <consortium name="US DOE Joint Genome Institute (JGI-PGF)"/>
            <person name="Walter F."/>
            <person name="Albersmeier A."/>
            <person name="Kalinowski J."/>
            <person name="Ruckert C."/>
        </authorList>
    </citation>
    <scope>NUCLEOTIDE SEQUENCE</scope>
    <source>
        <strain evidence="2">JCM 5016</strain>
    </source>
</reference>
<keyword evidence="3" id="KW-1185">Reference proteome</keyword>
<evidence type="ECO:0000256" key="1">
    <source>
        <dbReference type="SAM" id="MobiDB-lite"/>
    </source>
</evidence>
<comment type="caution">
    <text evidence="2">The sequence shown here is derived from an EMBL/GenBank/DDBJ whole genome shotgun (WGS) entry which is preliminary data.</text>
</comment>
<sequence>MLGYRARVAQYSELGPVQDDRDDDTDDDTDGEHRTTTVEQGRFCVARCACGWRGPARRARSAARADAEEHAADGG</sequence>
<evidence type="ECO:0000313" key="3">
    <source>
        <dbReference type="Proteomes" id="UP000623010"/>
    </source>
</evidence>